<reference evidence="8" key="1">
    <citation type="submission" date="2025-08" db="UniProtKB">
        <authorList>
            <consortium name="RefSeq"/>
        </authorList>
    </citation>
    <scope>IDENTIFICATION</scope>
    <source>
        <strain evidence="8">11010-0011.00</strain>
        <tissue evidence="8">Whole body</tissue>
    </source>
</reference>
<keyword evidence="4" id="KW-0809">Transit peptide</keyword>
<keyword evidence="2" id="KW-0677">Repeat</keyword>
<gene>
    <name evidence="8" type="primary">LOC115626437</name>
</gene>
<dbReference type="GO" id="GO:0006637">
    <property type="term" value="P:acyl-CoA metabolic process"/>
    <property type="evidence" value="ECO:0007669"/>
    <property type="project" value="TreeGrafter"/>
</dbReference>
<dbReference type="InterPro" id="IPR029069">
    <property type="entry name" value="HotDog_dom_sf"/>
</dbReference>
<dbReference type="PROSITE" id="PS51770">
    <property type="entry name" value="HOTDOG_ACOT"/>
    <property type="match status" value="2"/>
</dbReference>
<keyword evidence="3" id="KW-0378">Hydrolase</keyword>
<evidence type="ECO:0000256" key="5">
    <source>
        <dbReference type="SAM" id="MobiDB-lite"/>
    </source>
</evidence>
<dbReference type="OrthoDB" id="331699at2759"/>
<evidence type="ECO:0000313" key="7">
    <source>
        <dbReference type="Proteomes" id="UP000504634"/>
    </source>
</evidence>
<proteinExistence type="inferred from homology"/>
<evidence type="ECO:0000256" key="1">
    <source>
        <dbReference type="ARBA" id="ARBA00010458"/>
    </source>
</evidence>
<accession>A0A6J2TRT5</accession>
<dbReference type="PANTHER" id="PTHR12655">
    <property type="entry name" value="ACYL-COA THIOESTERASE"/>
    <property type="match status" value="1"/>
</dbReference>
<dbReference type="SUPFAM" id="SSF54637">
    <property type="entry name" value="Thioesterase/thiol ester dehydrase-isomerase"/>
    <property type="match status" value="2"/>
</dbReference>
<dbReference type="InterPro" id="IPR033120">
    <property type="entry name" value="HOTDOG_ACOT"/>
</dbReference>
<dbReference type="Gene3D" id="3.10.129.10">
    <property type="entry name" value="Hotdog Thioesterase"/>
    <property type="match status" value="2"/>
</dbReference>
<dbReference type="RefSeq" id="XP_030377672.1">
    <property type="nucleotide sequence ID" value="XM_030521812.1"/>
</dbReference>
<feature type="compositionally biased region" description="Basic and acidic residues" evidence="5">
    <location>
        <begin position="443"/>
        <end position="461"/>
    </location>
</feature>
<feature type="domain" description="HotDog ACOT-type" evidence="6">
    <location>
        <begin position="88"/>
        <end position="212"/>
    </location>
</feature>
<organism evidence="7 8">
    <name type="scientific">Drosophila lebanonensis</name>
    <name type="common">Fruit fly</name>
    <name type="synonym">Scaptodrosophila lebanonensis</name>
    <dbReference type="NCBI Taxonomy" id="7225"/>
    <lineage>
        <taxon>Eukaryota</taxon>
        <taxon>Metazoa</taxon>
        <taxon>Ecdysozoa</taxon>
        <taxon>Arthropoda</taxon>
        <taxon>Hexapoda</taxon>
        <taxon>Insecta</taxon>
        <taxon>Pterygota</taxon>
        <taxon>Neoptera</taxon>
        <taxon>Endopterygota</taxon>
        <taxon>Diptera</taxon>
        <taxon>Brachycera</taxon>
        <taxon>Muscomorpha</taxon>
        <taxon>Ephydroidea</taxon>
        <taxon>Drosophilidae</taxon>
        <taxon>Scaptodrosophila</taxon>
    </lineage>
</organism>
<comment type="similarity">
    <text evidence="1">Belongs to the acyl coenzyme A hydrolase family.</text>
</comment>
<feature type="region of interest" description="Disordered" evidence="5">
    <location>
        <begin position="433"/>
        <end position="461"/>
    </location>
</feature>
<dbReference type="PANTHER" id="PTHR12655:SF0">
    <property type="entry name" value="ACYL-COENZYME A THIOESTERASE 9, MITOCHONDRIAL"/>
    <property type="match status" value="1"/>
</dbReference>
<evidence type="ECO:0000313" key="8">
    <source>
        <dbReference type="RefSeq" id="XP_030377672.1"/>
    </source>
</evidence>
<protein>
    <submittedName>
        <fullName evidence="8">Acyl-coenzyme A thioesterase 9, mitochondrial-like</fullName>
    </submittedName>
</protein>
<dbReference type="FunFam" id="3.10.129.10:FF:000051">
    <property type="entry name" value="Acyl-coa thioesterase"/>
    <property type="match status" value="1"/>
</dbReference>
<keyword evidence="7" id="KW-1185">Reference proteome</keyword>
<dbReference type="Proteomes" id="UP000504634">
    <property type="component" value="Unplaced"/>
</dbReference>
<dbReference type="GO" id="GO:0005739">
    <property type="term" value="C:mitochondrion"/>
    <property type="evidence" value="ECO:0007669"/>
    <property type="project" value="TreeGrafter"/>
</dbReference>
<sequence length="461" mass="53129">MFRRLNLARTKSWSLFKTFCRGNSSVCEQLESGHCSGTMADVIEKISKQIGLEPGYHTIPKSRENLLAFQPKHEELPTRSMQDSYTTALIPLGDDELARERYVNHLGRLRFGRLLEELDMFAVWICHRHLKIPTLPEEVPLPYTFVTLLVDTIEFMNHDHIRADIDIQLSGHVSWTGRSSLDIPIYVRQKDVFGVERTITRAIFMMVARNATNTGSAPVNPLKPANELEQECWKEAVERQKQRRTKHAKSVFLVEPTKNEEQLMYDLFKRTNHDDILEFGKRTLPAKCRWMDDSYQTTIIHPFPENRNAQNTIFGGFIMRNAVENSFITASIYVRGRPILEYISDISFMAPVKVNSFLRMTAYVVYTAENYVQLMTVAHIIDGATFVETATNAFYLTYSSDTKVEEVLPRSYQETLWYIHGRRKLLAVKNVDGYGKEPPQVDPKADKAKVKAKAEPKQQKQ</sequence>
<evidence type="ECO:0000256" key="2">
    <source>
        <dbReference type="ARBA" id="ARBA00022737"/>
    </source>
</evidence>
<name>A0A6J2TRT5_DROLE</name>
<dbReference type="AlphaFoldDB" id="A0A6J2TRT5"/>
<dbReference type="GO" id="GO:0047617">
    <property type="term" value="F:fatty acyl-CoA hydrolase activity"/>
    <property type="evidence" value="ECO:0007669"/>
    <property type="project" value="TreeGrafter"/>
</dbReference>
<evidence type="ECO:0000256" key="4">
    <source>
        <dbReference type="ARBA" id="ARBA00022946"/>
    </source>
</evidence>
<dbReference type="CDD" id="cd03442">
    <property type="entry name" value="BFIT_BACH"/>
    <property type="match status" value="2"/>
</dbReference>
<feature type="domain" description="HotDog ACOT-type" evidence="6">
    <location>
        <begin position="292"/>
        <end position="404"/>
    </location>
</feature>
<dbReference type="GeneID" id="115626437"/>
<evidence type="ECO:0000256" key="3">
    <source>
        <dbReference type="ARBA" id="ARBA00022801"/>
    </source>
</evidence>
<evidence type="ECO:0000259" key="6">
    <source>
        <dbReference type="PROSITE" id="PS51770"/>
    </source>
</evidence>